<evidence type="ECO:0000313" key="2">
    <source>
        <dbReference type="EMBL" id="KKK62555.1"/>
    </source>
</evidence>
<keyword evidence="1" id="KW-1133">Transmembrane helix</keyword>
<keyword evidence="1" id="KW-0472">Membrane</keyword>
<feature type="transmembrane region" description="Helical" evidence="1">
    <location>
        <begin position="30"/>
        <end position="51"/>
    </location>
</feature>
<dbReference type="EMBL" id="LAZR01061935">
    <property type="protein sequence ID" value="KKK62555.1"/>
    <property type="molecule type" value="Genomic_DNA"/>
</dbReference>
<sequence length="153" mass="16535">MTTPPILPGSTPGQPIPIVKVVNKVTILEIAAGVAIGNIAAVFAAVILYLLEDDPVLDDVRTWAGRRRIGRALVRLADRDDGVGKGRRAAALVPGVMVLGPFWRAVAFHLFRMRRSTAYVLSVGGSFPHALLWTGLILGGIWEGFLWSWIKGL</sequence>
<gene>
    <name evidence="2" type="ORF">LCGC14_3003150</name>
</gene>
<feature type="transmembrane region" description="Helical" evidence="1">
    <location>
        <begin position="89"/>
        <end position="111"/>
    </location>
</feature>
<comment type="caution">
    <text evidence="2">The sequence shown here is derived from an EMBL/GenBank/DDBJ whole genome shotgun (WGS) entry which is preliminary data.</text>
</comment>
<name>A0A0F8XN07_9ZZZZ</name>
<reference evidence="2" key="1">
    <citation type="journal article" date="2015" name="Nature">
        <title>Complex archaea that bridge the gap between prokaryotes and eukaryotes.</title>
        <authorList>
            <person name="Spang A."/>
            <person name="Saw J.H."/>
            <person name="Jorgensen S.L."/>
            <person name="Zaremba-Niedzwiedzka K."/>
            <person name="Martijn J."/>
            <person name="Lind A.E."/>
            <person name="van Eijk R."/>
            <person name="Schleper C."/>
            <person name="Guy L."/>
            <person name="Ettema T.J."/>
        </authorList>
    </citation>
    <scope>NUCLEOTIDE SEQUENCE</scope>
</reference>
<keyword evidence="1" id="KW-0812">Transmembrane</keyword>
<accession>A0A0F8XN07</accession>
<organism evidence="2">
    <name type="scientific">marine sediment metagenome</name>
    <dbReference type="NCBI Taxonomy" id="412755"/>
    <lineage>
        <taxon>unclassified sequences</taxon>
        <taxon>metagenomes</taxon>
        <taxon>ecological metagenomes</taxon>
    </lineage>
</organism>
<evidence type="ECO:0000256" key="1">
    <source>
        <dbReference type="SAM" id="Phobius"/>
    </source>
</evidence>
<dbReference type="AlphaFoldDB" id="A0A0F8XN07"/>
<proteinExistence type="predicted"/>
<feature type="transmembrane region" description="Helical" evidence="1">
    <location>
        <begin position="131"/>
        <end position="150"/>
    </location>
</feature>
<protein>
    <submittedName>
        <fullName evidence="2">Uncharacterized protein</fullName>
    </submittedName>
</protein>